<dbReference type="PANTHER" id="PTHR12480">
    <property type="entry name" value="ARGININE DEMETHYLASE AND LYSYL-HYDROXYLASE JMJD"/>
    <property type="match status" value="1"/>
</dbReference>
<feature type="signal peptide" evidence="1">
    <location>
        <begin position="1"/>
        <end position="18"/>
    </location>
</feature>
<keyword evidence="4" id="KW-1185">Reference proteome</keyword>
<dbReference type="EMBL" id="CAUJNA010000815">
    <property type="protein sequence ID" value="CAJ1381510.1"/>
    <property type="molecule type" value="Genomic_DNA"/>
</dbReference>
<protein>
    <recommendedName>
        <fullName evidence="2">JmjC domain-containing protein</fullName>
    </recommendedName>
</protein>
<reference evidence="3" key="1">
    <citation type="submission" date="2023-08" db="EMBL/GenBank/DDBJ databases">
        <authorList>
            <person name="Chen Y."/>
            <person name="Shah S."/>
            <person name="Dougan E. K."/>
            <person name="Thang M."/>
            <person name="Chan C."/>
        </authorList>
    </citation>
    <scope>NUCLEOTIDE SEQUENCE</scope>
</reference>
<dbReference type="InterPro" id="IPR003347">
    <property type="entry name" value="JmjC_dom"/>
</dbReference>
<organism evidence="3 4">
    <name type="scientific">Effrenium voratum</name>
    <dbReference type="NCBI Taxonomy" id="2562239"/>
    <lineage>
        <taxon>Eukaryota</taxon>
        <taxon>Sar</taxon>
        <taxon>Alveolata</taxon>
        <taxon>Dinophyceae</taxon>
        <taxon>Suessiales</taxon>
        <taxon>Symbiodiniaceae</taxon>
        <taxon>Effrenium</taxon>
    </lineage>
</organism>
<sequence>MGAALVVLALHLAVNVSAEDACAAGEACSSSLSFDTPCRDVLEVLPPGTPKLWSRTRPAVISGAVADAAWDLRAFSFEAMKVDFGETLLKVFSPAQAALLDGQTSRVLPLRRIISKLDDEQKIYVFDKEFFQNVSAKELAPIPGWLKMSDAVAFLTLGGPLSGTQFHAHGTAFLLLVAGKKRWYLHEPGQFPNASARALHLPVSAFEKDVLPSLESAPLGCVQHAGDAILVPDGWAHATINVEETLGVAWQRTTSLIKTCEHGHDYWCLGQSFVSAEKLSLKKQPQRYKELFAEANELTGDFPIGFIRHLGPYWQVSTEAKDIFKAVRSKVLQLLKASKRHSDEALLAAALVKRLADVLMGTRKDAKRASDLLAVAQKKAPEAGQGLALARLLGQQFRWKEAAEALAVHASYFPEDRGAALMLEQATNFARKAQMEQSAAPPR</sequence>
<dbReference type="Gene3D" id="2.60.120.650">
    <property type="entry name" value="Cupin"/>
    <property type="match status" value="1"/>
</dbReference>
<evidence type="ECO:0000256" key="1">
    <source>
        <dbReference type="SAM" id="SignalP"/>
    </source>
</evidence>
<dbReference type="PANTHER" id="PTHR12480:SF35">
    <property type="entry name" value="TRANSCRIPTION FACTOR JUMONJI, JMJC DOMAIN-CONTAINING PROTEIN"/>
    <property type="match status" value="1"/>
</dbReference>
<comment type="caution">
    <text evidence="3">The sequence shown here is derived from an EMBL/GenBank/DDBJ whole genome shotgun (WGS) entry which is preliminary data.</text>
</comment>
<gene>
    <name evidence="3" type="ORF">EVOR1521_LOCUS9174</name>
</gene>
<dbReference type="Proteomes" id="UP001178507">
    <property type="component" value="Unassembled WGS sequence"/>
</dbReference>
<dbReference type="InterPro" id="IPR050910">
    <property type="entry name" value="JMJD6_ArgDemeth/LysHydrox"/>
</dbReference>
<dbReference type="SUPFAM" id="SSF51197">
    <property type="entry name" value="Clavaminate synthase-like"/>
    <property type="match status" value="1"/>
</dbReference>
<name>A0AA36MQC7_9DINO</name>
<evidence type="ECO:0000313" key="3">
    <source>
        <dbReference type="EMBL" id="CAJ1381510.1"/>
    </source>
</evidence>
<feature type="domain" description="JmjC" evidence="2">
    <location>
        <begin position="131"/>
        <end position="269"/>
    </location>
</feature>
<keyword evidence="1" id="KW-0732">Signal</keyword>
<dbReference type="PROSITE" id="PS51184">
    <property type="entry name" value="JMJC"/>
    <property type="match status" value="1"/>
</dbReference>
<evidence type="ECO:0000313" key="4">
    <source>
        <dbReference type="Proteomes" id="UP001178507"/>
    </source>
</evidence>
<evidence type="ECO:0000259" key="2">
    <source>
        <dbReference type="PROSITE" id="PS51184"/>
    </source>
</evidence>
<dbReference type="SMART" id="SM00558">
    <property type="entry name" value="JmjC"/>
    <property type="match status" value="1"/>
</dbReference>
<proteinExistence type="predicted"/>
<dbReference type="GO" id="GO:0005737">
    <property type="term" value="C:cytoplasm"/>
    <property type="evidence" value="ECO:0007669"/>
    <property type="project" value="TreeGrafter"/>
</dbReference>
<feature type="chain" id="PRO_5041212941" description="JmjC domain-containing protein" evidence="1">
    <location>
        <begin position="19"/>
        <end position="443"/>
    </location>
</feature>
<accession>A0AA36MQC7</accession>
<dbReference type="AlphaFoldDB" id="A0AA36MQC7"/>